<dbReference type="SUPFAM" id="SSF47226">
    <property type="entry name" value="Histidine-containing phosphotransfer domain, HPT domain"/>
    <property type="match status" value="1"/>
</dbReference>
<evidence type="ECO:0000313" key="5">
    <source>
        <dbReference type="Proteomes" id="UP000192907"/>
    </source>
</evidence>
<dbReference type="Pfam" id="PF01627">
    <property type="entry name" value="Hpt"/>
    <property type="match status" value="1"/>
</dbReference>
<dbReference type="InterPro" id="IPR036641">
    <property type="entry name" value="HPT_dom_sf"/>
</dbReference>
<keyword evidence="2" id="KW-0472">Membrane</keyword>
<dbReference type="Gene3D" id="3.30.565.10">
    <property type="entry name" value="Histidine kinase-like ATPase, C-terminal domain"/>
    <property type="match status" value="1"/>
</dbReference>
<dbReference type="CDD" id="cd00088">
    <property type="entry name" value="HPT"/>
    <property type="match status" value="1"/>
</dbReference>
<evidence type="ECO:0000256" key="1">
    <source>
        <dbReference type="PROSITE-ProRule" id="PRU00110"/>
    </source>
</evidence>
<sequence>MTAWIFLLALLTPCITLADTSLFHKISVYRFAEENHFDIDKGVADIRGLNSQEITKIYGEILFVPETWVDPHSFNSERFEELKAKSVITRMNQKTYNHPNETVSAHWGTYLLKIKNDYSSPLGMEITRIYHPQVSYIVTGNNIIKALEFGNLSRESTKNPEYRITNTPLIQFETQDDFYLISHVSSKRNGSNISLIHHSMLFIGDYYYLRSMIQNRSLIRQSFIGCFLILAVFYGFIWLFRRSNYSSFLLSLYAFSGFTLSLLYSLETNQTPSEYLNTFTAANAICIGVLQQLLLYINRSYLPQKLVKRLSAFCLALSIITVISIWLEILTVSRVLFVSKFALSIIFLIAALVIGFRNKITGLSYLLMGITGMILFQAPLLQIYTSGSETEQGYYILTANFCMVLSLALANAKEFSVTYRRSLRQQRQLKEFNHNLESLVDEKTREVRSLFDHIPQGVLSIRQQGLIGSDYSAHLKSIIEHDDIEQKSFKDEILCSTDLSGDRIDQIWQTILLCIGERDLNFEVNADKFPSEFGYNINGKLKFLKATWNYQASSEGVIQSILVTLLDVTSERILELETTFQRIEMNRLQELANVPTGKAEQFFSTSEQLLQENERLILGANIREEQIKMLFVNAHTIKGAARTLHLTDLAKVIHHAEEHYSEILRGEPPNMKRLQCDIEECKQTWVSYKKINEEKLNRLSDIGKVKVDREFIEQHYYFLKSFISQESILSDSIIEIIHKHTQTLTDMIFEQLPGVFEEYKNRAIKIARDLDKEEPNFDVSAPDLGIPSQAKITLDQCMIHLLRNSLDHGIESIDERKRANKSVHGTIKMHAKVSDGLLEIHMSDDGRGMALDQLKETGIKKGILNQDSTQQEIAESVFHTGVSTAQSVSEISGRGVGMEAVRRFLDEIDGSIQLVLGLEKKPGYYDFEFIIKIPVFPLESQQLSLKSS</sequence>
<dbReference type="SMART" id="SM00387">
    <property type="entry name" value="HATPase_c"/>
    <property type="match status" value="1"/>
</dbReference>
<dbReference type="OrthoDB" id="5287347at2"/>
<feature type="modified residue" description="Phosphohistidine" evidence="1">
    <location>
        <position position="635"/>
    </location>
</feature>
<feature type="transmembrane region" description="Helical" evidence="2">
    <location>
        <begin position="310"/>
        <end position="329"/>
    </location>
</feature>
<evidence type="ECO:0000259" key="3">
    <source>
        <dbReference type="PROSITE" id="PS50894"/>
    </source>
</evidence>
<dbReference type="RefSeq" id="WP_132322274.1">
    <property type="nucleotide sequence ID" value="NZ_FWZT01000018.1"/>
</dbReference>
<dbReference type="InterPro" id="IPR036890">
    <property type="entry name" value="HATPase_C_sf"/>
</dbReference>
<dbReference type="Gene3D" id="1.20.120.160">
    <property type="entry name" value="HPT domain"/>
    <property type="match status" value="1"/>
</dbReference>
<keyword evidence="2" id="KW-0812">Transmembrane</keyword>
<feature type="transmembrane region" description="Helical" evidence="2">
    <location>
        <begin position="222"/>
        <end position="240"/>
    </location>
</feature>
<reference evidence="5" key="1">
    <citation type="submission" date="2017-04" db="EMBL/GenBank/DDBJ databases">
        <authorList>
            <person name="Varghese N."/>
            <person name="Submissions S."/>
        </authorList>
    </citation>
    <scope>NUCLEOTIDE SEQUENCE [LARGE SCALE GENOMIC DNA]</scope>
    <source>
        <strain evidence="5">RKEM611</strain>
    </source>
</reference>
<feature type="transmembrane region" description="Helical" evidence="2">
    <location>
        <begin position="247"/>
        <end position="266"/>
    </location>
</feature>
<dbReference type="SUPFAM" id="SSF55874">
    <property type="entry name" value="ATPase domain of HSP90 chaperone/DNA topoisomerase II/histidine kinase"/>
    <property type="match status" value="1"/>
</dbReference>
<feature type="domain" description="HPt" evidence="3">
    <location>
        <begin position="591"/>
        <end position="699"/>
    </location>
</feature>
<dbReference type="AlphaFoldDB" id="A0A1Y6CEI2"/>
<dbReference type="InterPro" id="IPR003594">
    <property type="entry name" value="HATPase_dom"/>
</dbReference>
<name>A0A1Y6CEI2_9BACT</name>
<protein>
    <submittedName>
        <fullName evidence="4">Hpt domain-containing protein</fullName>
    </submittedName>
</protein>
<feature type="transmembrane region" description="Helical" evidence="2">
    <location>
        <begin position="363"/>
        <end position="381"/>
    </location>
</feature>
<gene>
    <name evidence="4" type="ORF">SAMN06296036_118110</name>
</gene>
<feature type="transmembrane region" description="Helical" evidence="2">
    <location>
        <begin position="335"/>
        <end position="356"/>
    </location>
</feature>
<feature type="transmembrane region" description="Helical" evidence="2">
    <location>
        <begin position="278"/>
        <end position="298"/>
    </location>
</feature>
<evidence type="ECO:0000256" key="2">
    <source>
        <dbReference type="SAM" id="Phobius"/>
    </source>
</evidence>
<accession>A0A1Y6CEI2</accession>
<dbReference type="Proteomes" id="UP000192907">
    <property type="component" value="Unassembled WGS sequence"/>
</dbReference>
<dbReference type="GO" id="GO:0000160">
    <property type="term" value="P:phosphorelay signal transduction system"/>
    <property type="evidence" value="ECO:0007669"/>
    <property type="project" value="InterPro"/>
</dbReference>
<dbReference type="EMBL" id="FWZT01000018">
    <property type="protein sequence ID" value="SMF57226.1"/>
    <property type="molecule type" value="Genomic_DNA"/>
</dbReference>
<evidence type="ECO:0000313" key="4">
    <source>
        <dbReference type="EMBL" id="SMF57226.1"/>
    </source>
</evidence>
<dbReference type="InterPro" id="IPR008207">
    <property type="entry name" value="Sig_transdc_His_kin_Hpt_dom"/>
</dbReference>
<proteinExistence type="predicted"/>
<dbReference type="Pfam" id="PF02518">
    <property type="entry name" value="HATPase_c"/>
    <property type="match status" value="1"/>
</dbReference>
<dbReference type="InterPro" id="IPR051315">
    <property type="entry name" value="Bact_Chemotaxis_CheA"/>
</dbReference>
<organism evidence="4 5">
    <name type="scientific">Pseudobacteriovorax antillogorgiicola</name>
    <dbReference type="NCBI Taxonomy" id="1513793"/>
    <lineage>
        <taxon>Bacteria</taxon>
        <taxon>Pseudomonadati</taxon>
        <taxon>Bdellovibrionota</taxon>
        <taxon>Oligoflexia</taxon>
        <taxon>Oligoflexales</taxon>
        <taxon>Pseudobacteriovoracaceae</taxon>
        <taxon>Pseudobacteriovorax</taxon>
    </lineage>
</organism>
<dbReference type="GO" id="GO:0004672">
    <property type="term" value="F:protein kinase activity"/>
    <property type="evidence" value="ECO:0007669"/>
    <property type="project" value="UniProtKB-ARBA"/>
</dbReference>
<dbReference type="STRING" id="1513793.SAMN06296036_118110"/>
<dbReference type="PANTHER" id="PTHR43395">
    <property type="entry name" value="SENSOR HISTIDINE KINASE CHEA"/>
    <property type="match status" value="1"/>
</dbReference>
<keyword evidence="2" id="KW-1133">Transmembrane helix</keyword>
<keyword evidence="1" id="KW-0597">Phosphoprotein</keyword>
<dbReference type="PROSITE" id="PS50894">
    <property type="entry name" value="HPT"/>
    <property type="match status" value="1"/>
</dbReference>
<dbReference type="PANTHER" id="PTHR43395:SF10">
    <property type="entry name" value="CHEMOTAXIS PROTEIN CHEA"/>
    <property type="match status" value="1"/>
</dbReference>
<keyword evidence="5" id="KW-1185">Reference proteome</keyword>